<accession>A0A3B9IE31</accession>
<sequence length="249" mass="27670">MLKQSMPSDERLPAYLRLRDELAARIAAGEWGPDRALPSENALARDHRLSVGTVRKAVQQLVDEGLLERRQGSGTYLRKPAFDATLFRFFQMQGRFQMQGPGEDARSIPKSQLITRVRMTAPEPVAAILGTADTIRIERVRSLSGRPILAEEIYIRADRFEGLESLPAGELGPLLYPVYYDRFGVFVARAIDDVSFGQADATTATRLGIAEGAPVACIERTAFTIDGTAIEWRIARGDALNFRYRSRIG</sequence>
<dbReference type="SMART" id="SM00866">
    <property type="entry name" value="UTRA"/>
    <property type="match status" value="1"/>
</dbReference>
<reference evidence="5 6" key="1">
    <citation type="journal article" date="2018" name="Nat. Biotechnol.">
        <title>A standardized bacterial taxonomy based on genome phylogeny substantially revises the tree of life.</title>
        <authorList>
            <person name="Parks D.H."/>
            <person name="Chuvochina M."/>
            <person name="Waite D.W."/>
            <person name="Rinke C."/>
            <person name="Skarshewski A."/>
            <person name="Chaumeil P.A."/>
            <person name="Hugenholtz P."/>
        </authorList>
    </citation>
    <scope>NUCLEOTIDE SEQUENCE [LARGE SCALE GENOMIC DNA]</scope>
    <source>
        <strain evidence="5">UBA8739</strain>
    </source>
</reference>
<dbReference type="Pfam" id="PF00392">
    <property type="entry name" value="GntR"/>
    <property type="match status" value="1"/>
</dbReference>
<dbReference type="SUPFAM" id="SSF46785">
    <property type="entry name" value="Winged helix' DNA-binding domain"/>
    <property type="match status" value="1"/>
</dbReference>
<dbReference type="GO" id="GO:0045892">
    <property type="term" value="P:negative regulation of DNA-templated transcription"/>
    <property type="evidence" value="ECO:0007669"/>
    <property type="project" value="TreeGrafter"/>
</dbReference>
<name>A0A3B9IE31_9PROT</name>
<gene>
    <name evidence="5" type="ORF">DCK97_01470</name>
</gene>
<dbReference type="GO" id="GO:0003700">
    <property type="term" value="F:DNA-binding transcription factor activity"/>
    <property type="evidence" value="ECO:0007669"/>
    <property type="project" value="InterPro"/>
</dbReference>
<keyword evidence="2" id="KW-0238">DNA-binding</keyword>
<dbReference type="Gene3D" id="3.40.1410.10">
    <property type="entry name" value="Chorismate lyase-like"/>
    <property type="match status" value="1"/>
</dbReference>
<dbReference type="PANTHER" id="PTHR44846:SF1">
    <property type="entry name" value="MANNOSYL-D-GLYCERATE TRANSPORT_METABOLISM SYSTEM REPRESSOR MNGR-RELATED"/>
    <property type="match status" value="1"/>
</dbReference>
<dbReference type="InterPro" id="IPR036390">
    <property type="entry name" value="WH_DNA-bd_sf"/>
</dbReference>
<proteinExistence type="predicted"/>
<dbReference type="InterPro" id="IPR036388">
    <property type="entry name" value="WH-like_DNA-bd_sf"/>
</dbReference>
<dbReference type="InterPro" id="IPR050679">
    <property type="entry name" value="Bact_HTH_transcr_reg"/>
</dbReference>
<organism evidence="5 6">
    <name type="scientific">Tistrella mobilis</name>
    <dbReference type="NCBI Taxonomy" id="171437"/>
    <lineage>
        <taxon>Bacteria</taxon>
        <taxon>Pseudomonadati</taxon>
        <taxon>Pseudomonadota</taxon>
        <taxon>Alphaproteobacteria</taxon>
        <taxon>Geminicoccales</taxon>
        <taxon>Geminicoccaceae</taxon>
        <taxon>Tistrella</taxon>
    </lineage>
</organism>
<dbReference type="SUPFAM" id="SSF64288">
    <property type="entry name" value="Chorismate lyase-like"/>
    <property type="match status" value="1"/>
</dbReference>
<dbReference type="GO" id="GO:0003677">
    <property type="term" value="F:DNA binding"/>
    <property type="evidence" value="ECO:0007669"/>
    <property type="project" value="UniProtKB-KW"/>
</dbReference>
<dbReference type="PROSITE" id="PS50949">
    <property type="entry name" value="HTH_GNTR"/>
    <property type="match status" value="1"/>
</dbReference>
<dbReference type="PANTHER" id="PTHR44846">
    <property type="entry name" value="MANNOSYL-D-GLYCERATE TRANSPORT/METABOLISM SYSTEM REPRESSOR MNGR-RELATED"/>
    <property type="match status" value="1"/>
</dbReference>
<feature type="non-terminal residue" evidence="5">
    <location>
        <position position="249"/>
    </location>
</feature>
<dbReference type="InterPro" id="IPR028978">
    <property type="entry name" value="Chorismate_lyase_/UTRA_dom_sf"/>
</dbReference>
<dbReference type="InterPro" id="IPR000524">
    <property type="entry name" value="Tscrpt_reg_HTH_GntR"/>
</dbReference>
<dbReference type="EMBL" id="DMAI01000020">
    <property type="protein sequence ID" value="HAE46065.1"/>
    <property type="molecule type" value="Genomic_DNA"/>
</dbReference>
<evidence type="ECO:0000256" key="2">
    <source>
        <dbReference type="ARBA" id="ARBA00023125"/>
    </source>
</evidence>
<evidence type="ECO:0000256" key="3">
    <source>
        <dbReference type="ARBA" id="ARBA00023163"/>
    </source>
</evidence>
<keyword evidence="3" id="KW-0804">Transcription</keyword>
<dbReference type="CDD" id="cd07377">
    <property type="entry name" value="WHTH_GntR"/>
    <property type="match status" value="1"/>
</dbReference>
<dbReference type="SMART" id="SM00345">
    <property type="entry name" value="HTH_GNTR"/>
    <property type="match status" value="1"/>
</dbReference>
<dbReference type="Gene3D" id="1.10.10.10">
    <property type="entry name" value="Winged helix-like DNA-binding domain superfamily/Winged helix DNA-binding domain"/>
    <property type="match status" value="1"/>
</dbReference>
<evidence type="ECO:0000313" key="5">
    <source>
        <dbReference type="EMBL" id="HAE46065.1"/>
    </source>
</evidence>
<protein>
    <submittedName>
        <fullName evidence="5">GntR family transcriptional regulator</fullName>
    </submittedName>
</protein>
<comment type="caution">
    <text evidence="5">The sequence shown here is derived from an EMBL/GenBank/DDBJ whole genome shotgun (WGS) entry which is preliminary data.</text>
</comment>
<dbReference type="Pfam" id="PF07702">
    <property type="entry name" value="UTRA"/>
    <property type="match status" value="1"/>
</dbReference>
<feature type="domain" description="HTH gntR-type" evidence="4">
    <location>
        <begin position="12"/>
        <end position="80"/>
    </location>
</feature>
<evidence type="ECO:0000313" key="6">
    <source>
        <dbReference type="Proteomes" id="UP000257706"/>
    </source>
</evidence>
<keyword evidence="1" id="KW-0805">Transcription regulation</keyword>
<evidence type="ECO:0000256" key="1">
    <source>
        <dbReference type="ARBA" id="ARBA00023015"/>
    </source>
</evidence>
<evidence type="ECO:0000259" key="4">
    <source>
        <dbReference type="PROSITE" id="PS50949"/>
    </source>
</evidence>
<dbReference type="InterPro" id="IPR011663">
    <property type="entry name" value="UTRA"/>
</dbReference>
<dbReference type="Proteomes" id="UP000257706">
    <property type="component" value="Unassembled WGS sequence"/>
</dbReference>
<dbReference type="AlphaFoldDB" id="A0A3B9IE31"/>